<evidence type="ECO:0000313" key="4">
    <source>
        <dbReference type="Proteomes" id="UP000294664"/>
    </source>
</evidence>
<feature type="region of interest" description="Disordered" evidence="1">
    <location>
        <begin position="25"/>
        <end position="44"/>
    </location>
</feature>
<dbReference type="InterPro" id="IPR010319">
    <property type="entry name" value="Transglutaminase-like_Cys_pept"/>
</dbReference>
<dbReference type="RefSeq" id="WP_132029106.1">
    <property type="nucleotide sequence ID" value="NZ_SMAI01000001.1"/>
</dbReference>
<dbReference type="Pfam" id="PF06035">
    <property type="entry name" value="Peptidase_C93"/>
    <property type="match status" value="1"/>
</dbReference>
<dbReference type="PANTHER" id="PTHR39327">
    <property type="match status" value="1"/>
</dbReference>
<keyword evidence="4" id="KW-1185">Reference proteome</keyword>
<dbReference type="PANTHER" id="PTHR39327:SF1">
    <property type="entry name" value="BLR5470 PROTEIN"/>
    <property type="match status" value="1"/>
</dbReference>
<name>A0A4R3M5F2_9HYPH</name>
<proteinExistence type="predicted"/>
<evidence type="ECO:0000256" key="2">
    <source>
        <dbReference type="SAM" id="SignalP"/>
    </source>
</evidence>
<keyword evidence="2" id="KW-0732">Signal</keyword>
<accession>A0A4R3M5F2</accession>
<sequence length="214" mass="22864">MQHLRLILTLGLLLGGASGGAASESRQAVLHSPPSAGAASRLSATAGTSPPIGYVRFCSDNGADCAAQGDMVFQVTLDAQHEAELREVNDRLNTAIEPVTDLEHFGETERWSYPADGKGDCEDYVLAKRRALVRLGWPASVLLITVVRDKDGDGHAVLTVVTDRGDLVLDNQAAPILPWHETGYRFVKRQSQGDPALWVSLGETRSPPVVGGGR</sequence>
<feature type="signal peptide" evidence="2">
    <location>
        <begin position="1"/>
        <end position="21"/>
    </location>
</feature>
<dbReference type="AlphaFoldDB" id="A0A4R3M5F2"/>
<dbReference type="EMBL" id="SMAI01000001">
    <property type="protein sequence ID" value="TCT07813.1"/>
    <property type="molecule type" value="Genomic_DNA"/>
</dbReference>
<dbReference type="Proteomes" id="UP000294664">
    <property type="component" value="Unassembled WGS sequence"/>
</dbReference>
<feature type="chain" id="PRO_5020816803" evidence="2">
    <location>
        <begin position="22"/>
        <end position="214"/>
    </location>
</feature>
<evidence type="ECO:0000313" key="3">
    <source>
        <dbReference type="EMBL" id="TCT07813.1"/>
    </source>
</evidence>
<protein>
    <submittedName>
        <fullName evidence="3">Putative transglutaminase-like cysteine proteinase</fullName>
    </submittedName>
</protein>
<dbReference type="Gene3D" id="3.10.620.30">
    <property type="match status" value="1"/>
</dbReference>
<evidence type="ECO:0000256" key="1">
    <source>
        <dbReference type="SAM" id="MobiDB-lite"/>
    </source>
</evidence>
<organism evidence="3 4">
    <name type="scientific">Aquabacter spiritensis</name>
    <dbReference type="NCBI Taxonomy" id="933073"/>
    <lineage>
        <taxon>Bacteria</taxon>
        <taxon>Pseudomonadati</taxon>
        <taxon>Pseudomonadota</taxon>
        <taxon>Alphaproteobacteria</taxon>
        <taxon>Hyphomicrobiales</taxon>
        <taxon>Xanthobacteraceae</taxon>
        <taxon>Aquabacter</taxon>
    </lineage>
</organism>
<reference evidence="3 4" key="1">
    <citation type="submission" date="2019-03" db="EMBL/GenBank/DDBJ databases">
        <title>Genomic Encyclopedia of Type Strains, Phase IV (KMG-IV): sequencing the most valuable type-strain genomes for metagenomic binning, comparative biology and taxonomic classification.</title>
        <authorList>
            <person name="Goeker M."/>
        </authorList>
    </citation>
    <scope>NUCLEOTIDE SEQUENCE [LARGE SCALE GENOMIC DNA]</scope>
    <source>
        <strain evidence="3 4">DSM 9035</strain>
    </source>
</reference>
<gene>
    <name evidence="3" type="ORF">EDC64_101332</name>
</gene>
<comment type="caution">
    <text evidence="3">The sequence shown here is derived from an EMBL/GenBank/DDBJ whole genome shotgun (WGS) entry which is preliminary data.</text>
</comment>
<dbReference type="OrthoDB" id="7206808at2"/>